<proteinExistence type="predicted"/>
<sequence>MAERVGYLTPVTADGDRLQDTGYLDRLTTYRAADVRLVLTPQVTVGAIRDTGLWDASVPKNGFISPNYYAEFYNRVYAIPKLVNLGVISTEQVFTVQVWNADDTAAHLQSITVQNGEGVEIIGESSTTFASLALKKWTVRVSMRGPTTIDTLIRFNFPGAAVTVHITGSRSSDWAYYPDWSEPVTENLEFLTAVHQSQTGAEQRIARRLSPRRTFEFRVLLSGRQLQQFETAMYAMGGKVWLMPVFTDALTPSYFMRQGETEIRFNTAGYDFKAGGQALIVQGSRKESVEIARIVADRLFLARPLQFTYNALARIYPLRAAVLTDMPQISRLSDNAATAQVRLKIHEHSGYPADISHLPTYRGKPVLEPTSEWSEDVTAQYLRLIKQLDNDTGLPYYLDTAMRAFSLVSHRFVLSGRTAQDRLRRLFYYLRGRQKPVWVATSGSDVTPQGNLSGRTLDIEAVGYTDHLLQQPGRQDVRIELTNGQVHYRHVVSANTTAVGERLVFDGDVLYAAKHEIAKVSYLSLSRLESDQINWTHQTDADGVAVVTVLFRAVREELEN</sequence>
<evidence type="ECO:0000313" key="1">
    <source>
        <dbReference type="EMBL" id="DAD66025.1"/>
    </source>
</evidence>
<protein>
    <submittedName>
        <fullName evidence="1">Uncharacterized protein</fullName>
    </submittedName>
</protein>
<reference evidence="1" key="1">
    <citation type="journal article" date="2021" name="Proc. Natl. Acad. Sci. U.S.A.">
        <title>A Catalog of Tens of Thousands of Viruses from Human Metagenomes Reveals Hidden Associations with Chronic Diseases.</title>
        <authorList>
            <person name="Tisza M.J."/>
            <person name="Buck C.B."/>
        </authorList>
    </citation>
    <scope>NUCLEOTIDE SEQUENCE</scope>
    <source>
        <strain evidence="1">CtKHS5</strain>
    </source>
</reference>
<name>A0A8S5L7Z9_9CAUD</name>
<dbReference type="EMBL" id="BK014652">
    <property type="protein sequence ID" value="DAD66025.1"/>
    <property type="molecule type" value="Genomic_DNA"/>
</dbReference>
<organism evidence="1">
    <name type="scientific">Myoviridae sp. ctKHS5</name>
    <dbReference type="NCBI Taxonomy" id="2823541"/>
    <lineage>
        <taxon>Viruses</taxon>
        <taxon>Duplodnaviria</taxon>
        <taxon>Heunggongvirae</taxon>
        <taxon>Uroviricota</taxon>
        <taxon>Caudoviricetes</taxon>
    </lineage>
</organism>
<accession>A0A8S5L7Z9</accession>